<comment type="caution">
    <text evidence="1">The sequence shown here is derived from an EMBL/GenBank/DDBJ whole genome shotgun (WGS) entry which is preliminary data.</text>
</comment>
<proteinExistence type="predicted"/>
<reference evidence="1" key="1">
    <citation type="journal article" date="2019" name="bioRxiv">
        <title>The Genome of the Zebra Mussel, Dreissena polymorpha: A Resource for Invasive Species Research.</title>
        <authorList>
            <person name="McCartney M.A."/>
            <person name="Auch B."/>
            <person name="Kono T."/>
            <person name="Mallez S."/>
            <person name="Zhang Y."/>
            <person name="Obille A."/>
            <person name="Becker A."/>
            <person name="Abrahante J.E."/>
            <person name="Garbe J."/>
            <person name="Badalamenti J.P."/>
            <person name="Herman A."/>
            <person name="Mangelson H."/>
            <person name="Liachko I."/>
            <person name="Sullivan S."/>
            <person name="Sone E.D."/>
            <person name="Koren S."/>
            <person name="Silverstein K.A.T."/>
            <person name="Beckman K.B."/>
            <person name="Gohl D.M."/>
        </authorList>
    </citation>
    <scope>NUCLEOTIDE SEQUENCE</scope>
    <source>
        <strain evidence="1">Duluth1</strain>
        <tissue evidence="1">Whole animal</tissue>
    </source>
</reference>
<evidence type="ECO:0000313" key="1">
    <source>
        <dbReference type="EMBL" id="KAH3878444.1"/>
    </source>
</evidence>
<gene>
    <name evidence="1" type="ORF">DPMN_002337</name>
</gene>
<reference evidence="1" key="2">
    <citation type="submission" date="2020-11" db="EMBL/GenBank/DDBJ databases">
        <authorList>
            <person name="McCartney M.A."/>
            <person name="Auch B."/>
            <person name="Kono T."/>
            <person name="Mallez S."/>
            <person name="Becker A."/>
            <person name="Gohl D.M."/>
            <person name="Silverstein K.A.T."/>
            <person name="Koren S."/>
            <person name="Bechman K.B."/>
            <person name="Herman A."/>
            <person name="Abrahante J.E."/>
            <person name="Garbe J."/>
        </authorList>
    </citation>
    <scope>NUCLEOTIDE SEQUENCE</scope>
    <source>
        <strain evidence="1">Duluth1</strain>
        <tissue evidence="1">Whole animal</tissue>
    </source>
</reference>
<protein>
    <submittedName>
        <fullName evidence="1">Uncharacterized protein</fullName>
    </submittedName>
</protein>
<organism evidence="1 2">
    <name type="scientific">Dreissena polymorpha</name>
    <name type="common">Zebra mussel</name>
    <name type="synonym">Mytilus polymorpha</name>
    <dbReference type="NCBI Taxonomy" id="45954"/>
    <lineage>
        <taxon>Eukaryota</taxon>
        <taxon>Metazoa</taxon>
        <taxon>Spiralia</taxon>
        <taxon>Lophotrochozoa</taxon>
        <taxon>Mollusca</taxon>
        <taxon>Bivalvia</taxon>
        <taxon>Autobranchia</taxon>
        <taxon>Heteroconchia</taxon>
        <taxon>Euheterodonta</taxon>
        <taxon>Imparidentia</taxon>
        <taxon>Neoheterodontei</taxon>
        <taxon>Myida</taxon>
        <taxon>Dreissenoidea</taxon>
        <taxon>Dreissenidae</taxon>
        <taxon>Dreissena</taxon>
    </lineage>
</organism>
<evidence type="ECO:0000313" key="2">
    <source>
        <dbReference type="Proteomes" id="UP000828390"/>
    </source>
</evidence>
<sequence length="219" mass="24761">MTLSKAVFSPRLQLLSHENLTVSNAVLASPFMRSHVDLTISNAVLAIPAMRSHDDLTFPKASLASPFIRSHDDMTLSKAVLASLFLRSHDDIKVSKAVIAHSMCYVDDRTVPNALLASAFIRSHDDFIVPNAALAIHLMRSTDDLTDHWLFLRVFQVFSRRPYRLQGFSCEYMFSHDDPHSHQVVCFFSRHFMIFHGDLSVSKAARASPLMRYHYGLTV</sequence>
<name>A0A9D4RRN5_DREPO</name>
<keyword evidence="2" id="KW-1185">Reference proteome</keyword>
<accession>A0A9D4RRN5</accession>
<dbReference type="EMBL" id="JAIWYP010000001">
    <property type="protein sequence ID" value="KAH3878444.1"/>
    <property type="molecule type" value="Genomic_DNA"/>
</dbReference>
<dbReference type="Proteomes" id="UP000828390">
    <property type="component" value="Unassembled WGS sequence"/>
</dbReference>
<dbReference type="AlphaFoldDB" id="A0A9D4RRN5"/>